<proteinExistence type="predicted"/>
<gene>
    <name evidence="1" type="primary">ORF220488</name>
</gene>
<protein>
    <submittedName>
        <fullName evidence="1">Uncharacterized protein</fullName>
    </submittedName>
</protein>
<accession>A0A0B7C3B2</accession>
<reference evidence="1" key="1">
    <citation type="submission" date="2014-12" db="EMBL/GenBank/DDBJ databases">
        <title>Insight into the proteome of Arion vulgaris.</title>
        <authorList>
            <person name="Aradska J."/>
            <person name="Bulat T."/>
            <person name="Smidak R."/>
            <person name="Sarate P."/>
            <person name="Gangsoo J."/>
            <person name="Sialana F."/>
            <person name="Bilban M."/>
            <person name="Lubec G."/>
        </authorList>
    </citation>
    <scope>NUCLEOTIDE SEQUENCE</scope>
    <source>
        <tissue evidence="1">Skin</tissue>
    </source>
</reference>
<evidence type="ECO:0000313" key="1">
    <source>
        <dbReference type="EMBL" id="CEK99136.1"/>
    </source>
</evidence>
<dbReference type="AlphaFoldDB" id="A0A0B7C3B2"/>
<sequence>NTHQQTFIRLLNQELATLKRTTTWLDHQNNVFSPLIYKHKLLDGTKNTSDAREMVKLSLRRERNKTRVSTYMTDMEEGNTEQ</sequence>
<feature type="non-terminal residue" evidence="1">
    <location>
        <position position="1"/>
    </location>
</feature>
<dbReference type="EMBL" id="HACG01052265">
    <property type="protein sequence ID" value="CEK99136.1"/>
    <property type="molecule type" value="Transcribed_RNA"/>
</dbReference>
<organism evidence="1">
    <name type="scientific">Arion vulgaris</name>
    <dbReference type="NCBI Taxonomy" id="1028688"/>
    <lineage>
        <taxon>Eukaryota</taxon>
        <taxon>Metazoa</taxon>
        <taxon>Spiralia</taxon>
        <taxon>Lophotrochozoa</taxon>
        <taxon>Mollusca</taxon>
        <taxon>Gastropoda</taxon>
        <taxon>Heterobranchia</taxon>
        <taxon>Euthyneura</taxon>
        <taxon>Panpulmonata</taxon>
        <taxon>Eupulmonata</taxon>
        <taxon>Stylommatophora</taxon>
        <taxon>Helicina</taxon>
        <taxon>Arionoidea</taxon>
        <taxon>Arionidae</taxon>
        <taxon>Arion</taxon>
    </lineage>
</organism>
<name>A0A0B7C3B2_9EUPU</name>